<evidence type="ECO:0000256" key="4">
    <source>
        <dbReference type="ARBA" id="ARBA00022679"/>
    </source>
</evidence>
<comment type="similarity">
    <text evidence="8">Belongs to the glycosyltransferase 2 family. CrtQ subfamily.</text>
</comment>
<evidence type="ECO:0000256" key="9">
    <source>
        <dbReference type="ARBA" id="ARBA00040345"/>
    </source>
</evidence>
<evidence type="ECO:0000256" key="2">
    <source>
        <dbReference type="ARBA" id="ARBA00022475"/>
    </source>
</evidence>
<evidence type="ECO:0000313" key="11">
    <source>
        <dbReference type="EMBL" id="KAA9107704.1"/>
    </source>
</evidence>
<comment type="subcellular location">
    <subcellularLocation>
        <location evidence="1">Cell membrane</location>
    </subcellularLocation>
</comment>
<dbReference type="GO" id="GO:0016757">
    <property type="term" value="F:glycosyltransferase activity"/>
    <property type="evidence" value="ECO:0007669"/>
    <property type="project" value="UniProtKB-KW"/>
</dbReference>
<dbReference type="OrthoDB" id="9777873at2"/>
<keyword evidence="2" id="KW-1003">Cell membrane</keyword>
<dbReference type="PANTHER" id="PTHR43646:SF2">
    <property type="entry name" value="GLYCOSYLTRANSFERASE 2-LIKE DOMAIN-CONTAINING PROTEIN"/>
    <property type="match status" value="1"/>
</dbReference>
<dbReference type="Proteomes" id="UP000325827">
    <property type="component" value="Unassembled WGS sequence"/>
</dbReference>
<comment type="caution">
    <text evidence="11">The sequence shown here is derived from an EMBL/GenBank/DDBJ whole genome shotgun (WGS) entry which is preliminary data.</text>
</comment>
<evidence type="ECO:0000313" key="12">
    <source>
        <dbReference type="Proteomes" id="UP000325827"/>
    </source>
</evidence>
<evidence type="ECO:0000256" key="7">
    <source>
        <dbReference type="ARBA" id="ARBA00037904"/>
    </source>
</evidence>
<dbReference type="PANTHER" id="PTHR43646">
    <property type="entry name" value="GLYCOSYLTRANSFERASE"/>
    <property type="match status" value="1"/>
</dbReference>
<dbReference type="EMBL" id="VYSA01000002">
    <property type="protein sequence ID" value="KAA9107704.1"/>
    <property type="molecule type" value="Genomic_DNA"/>
</dbReference>
<dbReference type="SUPFAM" id="SSF53448">
    <property type="entry name" value="Nucleotide-diphospho-sugar transferases"/>
    <property type="match status" value="1"/>
</dbReference>
<keyword evidence="3" id="KW-0328">Glycosyltransferase</keyword>
<evidence type="ECO:0000256" key="5">
    <source>
        <dbReference type="ARBA" id="ARBA00023136"/>
    </source>
</evidence>
<evidence type="ECO:0000256" key="6">
    <source>
        <dbReference type="ARBA" id="ARBA00037281"/>
    </source>
</evidence>
<comment type="function">
    <text evidence="6">Catalyzes the glycosylation of 4,4'-diaponeurosporenoate, i.e. the esterification of glucose at the C1'' position with the carboxyl group of 4,4'-diaponeurosporenic acid, to form glycosyl-4,4'-diaponeurosporenoate. This is a step in the biosynthesis of staphyloxanthin, an orange pigment present in most staphylococci strains.</text>
</comment>
<name>A0A5J5J145_9MICO</name>
<feature type="domain" description="Glycosyltransferase 2-like" evidence="10">
    <location>
        <begin position="11"/>
        <end position="147"/>
    </location>
</feature>
<evidence type="ECO:0000256" key="8">
    <source>
        <dbReference type="ARBA" id="ARBA00038120"/>
    </source>
</evidence>
<keyword evidence="12" id="KW-1185">Reference proteome</keyword>
<dbReference type="Pfam" id="PF00535">
    <property type="entry name" value="Glycos_transf_2"/>
    <property type="match status" value="1"/>
</dbReference>
<evidence type="ECO:0000256" key="1">
    <source>
        <dbReference type="ARBA" id="ARBA00004236"/>
    </source>
</evidence>
<sequence>MSVDAVTRVIVVVPVHNEEDLLDACLGALSAAVHRTERAGLACDVRVVLDDCTDASATLALSYPFTVSTIRASMVGAARAHGVVTALADLGDVDLHRVWIANTDADSQVPPQWIVDQVRIAALGTDVVLGGVRPDFADLTPVHRRHWLRTHPRGVPTGNVHGANLGIRADAYVLAGGFPAVAEHEDVQLVERARVAGARIGTSAHAPVVTSGRQIGRTPGGYAAFVRTLAADLERRTVDAE</sequence>
<dbReference type="InterPro" id="IPR029044">
    <property type="entry name" value="Nucleotide-diphossugar_trans"/>
</dbReference>
<protein>
    <recommendedName>
        <fullName evidence="9">4,4'-diaponeurosporenoate glycosyltransferase</fullName>
    </recommendedName>
</protein>
<dbReference type="AlphaFoldDB" id="A0A5J5J145"/>
<dbReference type="GO" id="GO:0005886">
    <property type="term" value="C:plasma membrane"/>
    <property type="evidence" value="ECO:0007669"/>
    <property type="project" value="UniProtKB-SubCell"/>
</dbReference>
<dbReference type="RefSeq" id="WP_150448739.1">
    <property type="nucleotide sequence ID" value="NZ_VYSA01000002.1"/>
</dbReference>
<keyword evidence="4 11" id="KW-0808">Transferase</keyword>
<gene>
    <name evidence="11" type="ORF">F6B43_09650</name>
</gene>
<comment type="pathway">
    <text evidence="7">Carotenoid biosynthesis; staphyloxanthin biosynthesis; staphyloxanthin from farnesyl diphosphate: step 4/5.</text>
</comment>
<evidence type="ECO:0000259" key="10">
    <source>
        <dbReference type="Pfam" id="PF00535"/>
    </source>
</evidence>
<organism evidence="11 12">
    <name type="scientific">Microbacterium rhizomatis</name>
    <dbReference type="NCBI Taxonomy" id="1631477"/>
    <lineage>
        <taxon>Bacteria</taxon>
        <taxon>Bacillati</taxon>
        <taxon>Actinomycetota</taxon>
        <taxon>Actinomycetes</taxon>
        <taxon>Micrococcales</taxon>
        <taxon>Microbacteriaceae</taxon>
        <taxon>Microbacterium</taxon>
    </lineage>
</organism>
<proteinExistence type="inferred from homology"/>
<accession>A0A5J5J145</accession>
<dbReference type="Gene3D" id="3.90.550.10">
    <property type="entry name" value="Spore Coat Polysaccharide Biosynthesis Protein SpsA, Chain A"/>
    <property type="match status" value="1"/>
</dbReference>
<keyword evidence="5" id="KW-0472">Membrane</keyword>
<reference evidence="12" key="1">
    <citation type="submission" date="2019-09" db="EMBL/GenBank/DDBJ databases">
        <title>Mumia zhuanghuii sp. nov. isolated from the intestinal contents of plateau pika (Ochotona curzoniae) in the Qinghai-Tibet plateau of China.</title>
        <authorList>
            <person name="Tian Z."/>
        </authorList>
    </citation>
    <scope>NUCLEOTIDE SEQUENCE [LARGE SCALE GENOMIC DNA]</scope>
    <source>
        <strain evidence="12">JCM 30598</strain>
    </source>
</reference>
<dbReference type="InterPro" id="IPR001173">
    <property type="entry name" value="Glyco_trans_2-like"/>
</dbReference>
<evidence type="ECO:0000256" key="3">
    <source>
        <dbReference type="ARBA" id="ARBA00022676"/>
    </source>
</evidence>